<dbReference type="EMBL" id="LGRX02022647">
    <property type="protein sequence ID" value="KAK3255410.1"/>
    <property type="molecule type" value="Genomic_DNA"/>
</dbReference>
<keyword evidence="2" id="KW-0833">Ubl conjugation pathway</keyword>
<dbReference type="InterPro" id="IPR056850">
    <property type="entry name" value="ARM_UBP34_24_USP9X_Y"/>
</dbReference>
<dbReference type="Pfam" id="PF25010">
    <property type="entry name" value="ARM_UBP24_USP9X-Y"/>
    <property type="match status" value="1"/>
</dbReference>
<keyword evidence="7" id="KW-1185">Reference proteome</keyword>
<evidence type="ECO:0000256" key="4">
    <source>
        <dbReference type="SAM" id="MobiDB-lite"/>
    </source>
</evidence>
<evidence type="ECO:0000256" key="2">
    <source>
        <dbReference type="ARBA" id="ARBA00022786"/>
    </source>
</evidence>
<dbReference type="GO" id="GO:0006508">
    <property type="term" value="P:proteolysis"/>
    <property type="evidence" value="ECO:0007669"/>
    <property type="project" value="UniProtKB-KW"/>
</dbReference>
<comment type="caution">
    <text evidence="6">The sequence shown here is derived from an EMBL/GenBank/DDBJ whole genome shotgun (WGS) entry which is preliminary data.</text>
</comment>
<sequence length="429" mass="46311">MTRCARLDSLDSQYGLRDLLISCLEHHMDLARAAADLNASPQPSNAWPVLDTVKQCAGFLTFAIHNGLQFEWTHVDRLWGCLIDQGPLPTDPEFGWLWFLDVLHTSDVTRLPAVTGALSPHSQHRLLTERVAQLEPTALSMGAYRFVHCLFMWVGLHEQKLRYQQPGEEEAGAGAGAGTDGGTFVTLDLTLTGMPFVWDLVLNTPLEDIATQGMNLIILLYLQPAASTEPAALSEAFLQECTMRLGSAAKLACTSDDPEGTPLGGTQAGRDPSGVPALEEVCGSNGPYAVSPGEGGAKERMSVLPAPEPPGGTAMDSGGQVLGARQAERCMKMLQEFVRKGEGWRVTSPPPHHATFLGRAVPLDVTVMLGGKSTRLHMQSHEHEYLGSLRAHLAAKMGCAAGHVRLLHMGRELLHNGRLLNQLGFLPGQ</sequence>
<keyword evidence="1" id="KW-0645">Protease</keyword>
<dbReference type="AlphaFoldDB" id="A0AAE0KP63"/>
<feature type="non-terminal residue" evidence="6">
    <location>
        <position position="429"/>
    </location>
</feature>
<keyword evidence="3 6" id="KW-0378">Hydrolase</keyword>
<accession>A0AAE0KP63</accession>
<evidence type="ECO:0000313" key="6">
    <source>
        <dbReference type="EMBL" id="KAK3255410.1"/>
    </source>
</evidence>
<name>A0AAE0KP63_9CHLO</name>
<feature type="domain" description="UBP34/UBP24/USP9X/USP9Y-like ARM repeat region" evidence="5">
    <location>
        <begin position="5"/>
        <end position="151"/>
    </location>
</feature>
<proteinExistence type="predicted"/>
<dbReference type="GO" id="GO:0008233">
    <property type="term" value="F:peptidase activity"/>
    <property type="evidence" value="ECO:0007669"/>
    <property type="project" value="UniProtKB-KW"/>
</dbReference>
<dbReference type="Proteomes" id="UP001190700">
    <property type="component" value="Unassembled WGS sequence"/>
</dbReference>
<evidence type="ECO:0000259" key="5">
    <source>
        <dbReference type="Pfam" id="PF25010"/>
    </source>
</evidence>
<evidence type="ECO:0000256" key="3">
    <source>
        <dbReference type="ARBA" id="ARBA00022801"/>
    </source>
</evidence>
<evidence type="ECO:0000256" key="1">
    <source>
        <dbReference type="ARBA" id="ARBA00022670"/>
    </source>
</evidence>
<feature type="region of interest" description="Disordered" evidence="4">
    <location>
        <begin position="254"/>
        <end position="275"/>
    </location>
</feature>
<organism evidence="6 7">
    <name type="scientific">Cymbomonas tetramitiformis</name>
    <dbReference type="NCBI Taxonomy" id="36881"/>
    <lineage>
        <taxon>Eukaryota</taxon>
        <taxon>Viridiplantae</taxon>
        <taxon>Chlorophyta</taxon>
        <taxon>Pyramimonadophyceae</taxon>
        <taxon>Pyramimonadales</taxon>
        <taxon>Pyramimonadaceae</taxon>
        <taxon>Cymbomonas</taxon>
    </lineage>
</organism>
<reference evidence="6 7" key="1">
    <citation type="journal article" date="2015" name="Genome Biol. Evol.">
        <title>Comparative Genomics of a Bacterivorous Green Alga Reveals Evolutionary Causalities and Consequences of Phago-Mixotrophic Mode of Nutrition.</title>
        <authorList>
            <person name="Burns J.A."/>
            <person name="Paasch A."/>
            <person name="Narechania A."/>
            <person name="Kim E."/>
        </authorList>
    </citation>
    <scope>NUCLEOTIDE SEQUENCE [LARGE SCALE GENOMIC DNA]</scope>
    <source>
        <strain evidence="6 7">PLY_AMNH</strain>
    </source>
</reference>
<gene>
    <name evidence="6" type="ORF">CYMTET_35405</name>
</gene>
<evidence type="ECO:0000313" key="7">
    <source>
        <dbReference type="Proteomes" id="UP001190700"/>
    </source>
</evidence>
<protein>
    <submittedName>
        <fullName evidence="6">Ubiquitin carboxyl-terminal hydrolase 24</fullName>
    </submittedName>
</protein>